<reference evidence="3 4" key="1">
    <citation type="journal article" date="2010" name="J. Bacteriol.">
        <title>Genome sequence of the milbemycin-producing bacterium Streptomyces bingchenggensis.</title>
        <authorList>
            <person name="Wang X.J."/>
            <person name="Yan Y.J."/>
            <person name="Zhang B."/>
            <person name="An J."/>
            <person name="Wang J.J."/>
            <person name="Tian J."/>
            <person name="Jiang L."/>
            <person name="Chen Y.H."/>
            <person name="Huang S.X."/>
            <person name="Yin M."/>
            <person name="Zhang J."/>
            <person name="Gao A.L."/>
            <person name="Liu C.X."/>
            <person name="Zhu Z.X."/>
            <person name="Xiang W.S."/>
        </authorList>
    </citation>
    <scope>NUCLEOTIDE SEQUENCE [LARGE SCALE GENOMIC DNA]</scope>
    <source>
        <strain evidence="3 4">BCW-1</strain>
    </source>
</reference>
<dbReference type="Gene3D" id="1.10.260.40">
    <property type="entry name" value="lambda repressor-like DNA-binding domains"/>
    <property type="match status" value="1"/>
</dbReference>
<dbReference type="RefSeq" id="WP_014173184.1">
    <property type="nucleotide sequence ID" value="NC_016582.1"/>
</dbReference>
<feature type="region of interest" description="Disordered" evidence="1">
    <location>
        <begin position="182"/>
        <end position="243"/>
    </location>
</feature>
<dbReference type="CDD" id="cd00093">
    <property type="entry name" value="HTH_XRE"/>
    <property type="match status" value="1"/>
</dbReference>
<evidence type="ECO:0000256" key="1">
    <source>
        <dbReference type="SAM" id="MobiDB-lite"/>
    </source>
</evidence>
<feature type="region of interest" description="Disordered" evidence="1">
    <location>
        <begin position="94"/>
        <end position="150"/>
    </location>
</feature>
<proteinExistence type="predicted"/>
<dbReference type="STRING" id="749414.SBI_00584"/>
<evidence type="ECO:0000259" key="2">
    <source>
        <dbReference type="PROSITE" id="PS50943"/>
    </source>
</evidence>
<dbReference type="InterPro" id="IPR010982">
    <property type="entry name" value="Lambda_DNA-bd_dom_sf"/>
</dbReference>
<dbReference type="HOGENOM" id="CLU_032305_1_0_11"/>
<feature type="domain" description="HTH cro/C1-type" evidence="2">
    <location>
        <begin position="24"/>
        <end position="79"/>
    </location>
</feature>
<dbReference type="eggNOG" id="COG1813">
    <property type="taxonomic scope" value="Bacteria"/>
</dbReference>
<evidence type="ECO:0000313" key="3">
    <source>
        <dbReference type="EMBL" id="ADI03705.1"/>
    </source>
</evidence>
<sequence>MSGSIGGTGATGPTEDAEAFAELLRRLKERSGLSYGALAKRLDMSTSTLHRYCNGRAVPNDYAPVERLARVCRATGEELVELHRRWILADAARVRRGPGPDGTEPEGAGPGGSGSEKMAPGSTGSEPRKPSESDEPVVSGATPSAPARSRRRQTALIASVAAAAALATVTLTAILSEDDERIPAGDTTVSSVTLPADGTSPTDDTSPPASGSSSPSQRAKNGKPSASKSAEHTGGVTTERSDAVPVKVTARPYVYDNPCNQHFLVDSEPEQVGPPAVEQDAPRWAAAYGAVPAGNQRIALSVQGTGKDTVVLEALHVRVTAKGAPLAWNDYGMGVVCGGGGAVVKPESFDVDLDDGSPTVTVKNGQRDFPYKVSESNPEVFYVTAHTRGHDVRWDLALDWSSGDRHGTLHINNNGTSFRTSANAGRPGYNYQPGSNEWTKRGG</sequence>
<dbReference type="InterPro" id="IPR001387">
    <property type="entry name" value="Cro/C1-type_HTH"/>
</dbReference>
<keyword evidence="3" id="KW-0238">DNA-binding</keyword>
<accession>D7C0L4</accession>
<dbReference type="PROSITE" id="PS50943">
    <property type="entry name" value="HTH_CROC1"/>
    <property type="match status" value="1"/>
</dbReference>
<gene>
    <name evidence="3" type="ordered locus">SBI_00584</name>
</gene>
<evidence type="ECO:0000313" key="4">
    <source>
        <dbReference type="Proteomes" id="UP000000377"/>
    </source>
</evidence>
<feature type="compositionally biased region" description="Low complexity" evidence="1">
    <location>
        <begin position="195"/>
        <end position="216"/>
    </location>
</feature>
<dbReference type="AlphaFoldDB" id="D7C0L4"/>
<dbReference type="GO" id="GO:0003677">
    <property type="term" value="F:DNA binding"/>
    <property type="evidence" value="ECO:0007669"/>
    <property type="project" value="UniProtKB-KW"/>
</dbReference>
<dbReference type="SUPFAM" id="SSF47413">
    <property type="entry name" value="lambda repressor-like DNA-binding domains"/>
    <property type="match status" value="1"/>
</dbReference>
<keyword evidence="4" id="KW-1185">Reference proteome</keyword>
<dbReference type="Proteomes" id="UP000000377">
    <property type="component" value="Chromosome"/>
</dbReference>
<dbReference type="SMART" id="SM00530">
    <property type="entry name" value="HTH_XRE"/>
    <property type="match status" value="1"/>
</dbReference>
<name>D7C0L4_STRBB</name>
<dbReference type="EMBL" id="CP002047">
    <property type="protein sequence ID" value="ADI03705.1"/>
    <property type="molecule type" value="Genomic_DNA"/>
</dbReference>
<organism evidence="3 4">
    <name type="scientific">Streptomyces bingchenggensis (strain BCW-1)</name>
    <dbReference type="NCBI Taxonomy" id="749414"/>
    <lineage>
        <taxon>Bacteria</taxon>
        <taxon>Bacillati</taxon>
        <taxon>Actinomycetota</taxon>
        <taxon>Actinomycetes</taxon>
        <taxon>Kitasatosporales</taxon>
        <taxon>Streptomycetaceae</taxon>
        <taxon>Streptomyces</taxon>
    </lineage>
</organism>
<feature type="region of interest" description="Disordered" evidence="1">
    <location>
        <begin position="417"/>
        <end position="443"/>
    </location>
</feature>
<protein>
    <submittedName>
        <fullName evidence="3">DNA-binding protein</fullName>
    </submittedName>
</protein>
<dbReference type="Pfam" id="PF13560">
    <property type="entry name" value="HTH_31"/>
    <property type="match status" value="1"/>
</dbReference>
<dbReference type="KEGG" id="sbh:SBI_00584"/>
<dbReference type="PATRIC" id="fig|749414.3.peg.600"/>